<keyword evidence="2" id="KW-0479">Metal-binding</keyword>
<name>A0A975FW12_9CAUL</name>
<dbReference type="InterPro" id="IPR000924">
    <property type="entry name" value="Glu/Gln-tRNA-synth"/>
</dbReference>
<keyword evidence="6 7" id="KW-0030">Aminoacyl-tRNA synthetase</keyword>
<feature type="domain" description="Glutamyl/glutaminyl-tRNA synthetase class Ib catalytic" evidence="8">
    <location>
        <begin position="4"/>
        <end position="277"/>
    </location>
</feature>
<evidence type="ECO:0000256" key="3">
    <source>
        <dbReference type="ARBA" id="ARBA00022741"/>
    </source>
</evidence>
<dbReference type="RefSeq" id="WP_211936472.1">
    <property type="nucleotide sequence ID" value="NZ_CP073078.1"/>
</dbReference>
<keyword evidence="5 7" id="KW-0067">ATP-binding</keyword>
<dbReference type="InterPro" id="IPR020058">
    <property type="entry name" value="Glu/Gln-tRNA-synth_Ib_cat-dom"/>
</dbReference>
<dbReference type="Gene3D" id="3.40.50.620">
    <property type="entry name" value="HUPs"/>
    <property type="match status" value="1"/>
</dbReference>
<evidence type="ECO:0000256" key="4">
    <source>
        <dbReference type="ARBA" id="ARBA00022833"/>
    </source>
</evidence>
<comment type="similarity">
    <text evidence="7">Belongs to the class-I aminoacyl-tRNA synthetase family.</text>
</comment>
<dbReference type="AlphaFoldDB" id="A0A975FW12"/>
<dbReference type="GO" id="GO:0005524">
    <property type="term" value="F:ATP binding"/>
    <property type="evidence" value="ECO:0007669"/>
    <property type="project" value="UniProtKB-KW"/>
</dbReference>
<dbReference type="InterPro" id="IPR014729">
    <property type="entry name" value="Rossmann-like_a/b/a_fold"/>
</dbReference>
<evidence type="ECO:0000313" key="10">
    <source>
        <dbReference type="Proteomes" id="UP000676409"/>
    </source>
</evidence>
<dbReference type="Pfam" id="PF00749">
    <property type="entry name" value="tRNA-synt_1c"/>
    <property type="match status" value="1"/>
</dbReference>
<sequence length="281" mass="31317">MFASRFAPSPSGYLHRGHAFSALTAFKAAREAQGRFILRIEDIDTERCRQEFEAAIFEDLAWLGLEWEQPVRRQSDHLADYQAALERLRADGLVYRCFKTRREILDEIARAPHGPETPYRGARLAPDEEARMLETGAPFAWRLSLEAARARLGPAWDALSFTEEGAGPNGEHGLIGARPETAGDVILARKGLGVAYHLAVVVDDALQGITHVVRGQDLFEAAHIQRLLQALLGLPTPTYRHHRLLVGPDGKRFAKRDRAETLREIRARGVSAAALRNELGF</sequence>
<evidence type="ECO:0000259" key="8">
    <source>
        <dbReference type="Pfam" id="PF00749"/>
    </source>
</evidence>
<keyword evidence="3 7" id="KW-0547">Nucleotide-binding</keyword>
<accession>A0A975FW12</accession>
<organism evidence="9 10">
    <name type="scientific">Phenylobacterium montanum</name>
    <dbReference type="NCBI Taxonomy" id="2823693"/>
    <lineage>
        <taxon>Bacteria</taxon>
        <taxon>Pseudomonadati</taxon>
        <taxon>Pseudomonadota</taxon>
        <taxon>Alphaproteobacteria</taxon>
        <taxon>Caulobacterales</taxon>
        <taxon>Caulobacteraceae</taxon>
        <taxon>Phenylobacterium</taxon>
    </lineage>
</organism>
<dbReference type="SUPFAM" id="SSF52374">
    <property type="entry name" value="Nucleotidylyl transferase"/>
    <property type="match status" value="1"/>
</dbReference>
<evidence type="ECO:0000256" key="5">
    <source>
        <dbReference type="ARBA" id="ARBA00022840"/>
    </source>
</evidence>
<proteinExistence type="inferred from homology"/>
<dbReference type="EMBL" id="CP073078">
    <property type="protein sequence ID" value="QUD86420.1"/>
    <property type="molecule type" value="Genomic_DNA"/>
</dbReference>
<dbReference type="PANTHER" id="PTHR43311:SF1">
    <property type="entry name" value="GLUTAMYL-Q TRNA(ASP) SYNTHETASE"/>
    <property type="match status" value="1"/>
</dbReference>
<keyword evidence="7" id="KW-0648">Protein biosynthesis</keyword>
<dbReference type="NCBIfam" id="NF004315">
    <property type="entry name" value="PRK05710.1-4"/>
    <property type="match status" value="1"/>
</dbReference>
<dbReference type="GO" id="GO:0004818">
    <property type="term" value="F:glutamate-tRNA ligase activity"/>
    <property type="evidence" value="ECO:0007669"/>
    <property type="project" value="TreeGrafter"/>
</dbReference>
<dbReference type="PRINTS" id="PR00987">
    <property type="entry name" value="TRNASYNTHGLU"/>
</dbReference>
<dbReference type="KEGG" id="caul:KCG34_15110"/>
<dbReference type="GO" id="GO:0006424">
    <property type="term" value="P:glutamyl-tRNA aminoacylation"/>
    <property type="evidence" value="ECO:0007669"/>
    <property type="project" value="TreeGrafter"/>
</dbReference>
<gene>
    <name evidence="9" type="primary">gluQRS</name>
    <name evidence="9" type="ORF">KCG34_15110</name>
</gene>
<dbReference type="PANTHER" id="PTHR43311">
    <property type="entry name" value="GLUTAMATE--TRNA LIGASE"/>
    <property type="match status" value="1"/>
</dbReference>
<dbReference type="GO" id="GO:0005829">
    <property type="term" value="C:cytosol"/>
    <property type="evidence" value="ECO:0007669"/>
    <property type="project" value="TreeGrafter"/>
</dbReference>
<keyword evidence="1 7" id="KW-0436">Ligase</keyword>
<evidence type="ECO:0000256" key="6">
    <source>
        <dbReference type="ARBA" id="ARBA00023146"/>
    </source>
</evidence>
<evidence type="ECO:0000256" key="7">
    <source>
        <dbReference type="RuleBase" id="RU363037"/>
    </source>
</evidence>
<reference evidence="9" key="1">
    <citation type="submission" date="2021-04" db="EMBL/GenBank/DDBJ databases">
        <title>The complete genome sequence of Caulobacter sp. S6.</title>
        <authorList>
            <person name="Tang Y."/>
            <person name="Ouyang W."/>
            <person name="Liu Q."/>
            <person name="Huang B."/>
            <person name="Guo Z."/>
            <person name="Lei P."/>
        </authorList>
    </citation>
    <scope>NUCLEOTIDE SEQUENCE</scope>
    <source>
        <strain evidence="9">S6</strain>
    </source>
</reference>
<dbReference type="Proteomes" id="UP000676409">
    <property type="component" value="Chromosome"/>
</dbReference>
<evidence type="ECO:0000313" key="9">
    <source>
        <dbReference type="EMBL" id="QUD86420.1"/>
    </source>
</evidence>
<evidence type="ECO:0000256" key="2">
    <source>
        <dbReference type="ARBA" id="ARBA00022723"/>
    </source>
</evidence>
<dbReference type="EC" id="6.1.1.-" evidence="9"/>
<protein>
    <submittedName>
        <fullName evidence="9">tRNA glutamyl-Q(34) synthetase GluQRS</fullName>
        <ecNumber evidence="9">6.1.1.-</ecNumber>
    </submittedName>
</protein>
<dbReference type="InterPro" id="IPR049940">
    <property type="entry name" value="GluQ/Sye"/>
</dbReference>
<keyword evidence="4" id="KW-0862">Zinc</keyword>
<keyword evidence="10" id="KW-1185">Reference proteome</keyword>
<evidence type="ECO:0000256" key="1">
    <source>
        <dbReference type="ARBA" id="ARBA00022598"/>
    </source>
</evidence>